<feature type="transmembrane region" description="Helical" evidence="14">
    <location>
        <begin position="256"/>
        <end position="279"/>
    </location>
</feature>
<evidence type="ECO:0000256" key="12">
    <source>
        <dbReference type="ARBA" id="ARBA00023224"/>
    </source>
</evidence>
<dbReference type="Pfam" id="PF13853">
    <property type="entry name" value="7tm_4"/>
    <property type="match status" value="3"/>
</dbReference>
<evidence type="ECO:0000313" key="16">
    <source>
        <dbReference type="EMBL" id="KAF7697035.1"/>
    </source>
</evidence>
<dbReference type="Proteomes" id="UP000606274">
    <property type="component" value="Unassembled WGS sequence"/>
</dbReference>
<feature type="transmembrane region" description="Helical" evidence="14">
    <location>
        <begin position="57"/>
        <end position="76"/>
    </location>
</feature>
<dbReference type="InterPro" id="IPR017452">
    <property type="entry name" value="GPCR_Rhodpsn_7TM"/>
</dbReference>
<dbReference type="SMART" id="SM01381">
    <property type="entry name" value="7TM_GPCR_Srsx"/>
    <property type="match status" value="1"/>
</dbReference>
<feature type="transmembrane region" description="Helical" evidence="14">
    <location>
        <begin position="385"/>
        <end position="409"/>
    </location>
</feature>
<dbReference type="GO" id="GO:0005886">
    <property type="term" value="C:plasma membrane"/>
    <property type="evidence" value="ECO:0007669"/>
    <property type="project" value="UniProtKB-SubCell"/>
</dbReference>
<comment type="subcellular location">
    <subcellularLocation>
        <location evidence="1">Cell membrane</location>
        <topology evidence="1">Multi-pass membrane protein</topology>
    </subcellularLocation>
</comment>
<feature type="domain" description="G-protein coupled receptors family 1 profile" evidence="15">
    <location>
        <begin position="508"/>
        <end position="760"/>
    </location>
</feature>
<evidence type="ECO:0000256" key="13">
    <source>
        <dbReference type="RuleBase" id="RU000688"/>
    </source>
</evidence>
<evidence type="ECO:0000256" key="6">
    <source>
        <dbReference type="ARBA" id="ARBA00022989"/>
    </source>
</evidence>
<evidence type="ECO:0000256" key="14">
    <source>
        <dbReference type="SAM" id="Phobius"/>
    </source>
</evidence>
<reference evidence="16" key="1">
    <citation type="submission" date="2020-08" db="EMBL/GenBank/DDBJ databases">
        <title>Chromosome-level assembly of Southern catfish (Silurus meridionalis) provides insights into visual adaptation to the nocturnal and benthic lifestyles.</title>
        <authorList>
            <person name="Zhang Y."/>
            <person name="Wang D."/>
            <person name="Peng Z."/>
        </authorList>
    </citation>
    <scope>NUCLEOTIDE SEQUENCE</scope>
    <source>
        <strain evidence="16">SWU-2019-XX</strain>
        <tissue evidence="16">Muscle</tissue>
    </source>
</reference>
<dbReference type="PANTHER" id="PTHR26450">
    <property type="entry name" value="OLFACTORY RECEPTOR 56B1-RELATED"/>
    <property type="match status" value="1"/>
</dbReference>
<feature type="transmembrane region" description="Helical" evidence="14">
    <location>
        <begin position="24"/>
        <end position="48"/>
    </location>
</feature>
<evidence type="ECO:0000256" key="9">
    <source>
        <dbReference type="ARBA" id="ARBA00023157"/>
    </source>
</evidence>
<feature type="transmembrane region" description="Helical" evidence="14">
    <location>
        <begin position="220"/>
        <end position="244"/>
    </location>
</feature>
<feature type="transmembrane region" description="Helical" evidence="14">
    <location>
        <begin position="96"/>
        <end position="118"/>
    </location>
</feature>
<keyword evidence="9" id="KW-1015">Disulfide bond</keyword>
<keyword evidence="7 13" id="KW-0297">G-protein coupled receptor</keyword>
<keyword evidence="8 14" id="KW-0472">Membrane</keyword>
<evidence type="ECO:0000259" key="15">
    <source>
        <dbReference type="PROSITE" id="PS50262"/>
    </source>
</evidence>
<dbReference type="AlphaFoldDB" id="A0A8T0AXB5"/>
<accession>A0A8T0AXB5</accession>
<dbReference type="PRINTS" id="PR00237">
    <property type="entry name" value="GPCRRHODOPSN"/>
</dbReference>
<organism evidence="16 17">
    <name type="scientific">Silurus meridionalis</name>
    <name type="common">Southern catfish</name>
    <name type="synonym">Silurus soldatovi meridionalis</name>
    <dbReference type="NCBI Taxonomy" id="175797"/>
    <lineage>
        <taxon>Eukaryota</taxon>
        <taxon>Metazoa</taxon>
        <taxon>Chordata</taxon>
        <taxon>Craniata</taxon>
        <taxon>Vertebrata</taxon>
        <taxon>Euteleostomi</taxon>
        <taxon>Actinopterygii</taxon>
        <taxon>Neopterygii</taxon>
        <taxon>Teleostei</taxon>
        <taxon>Ostariophysi</taxon>
        <taxon>Siluriformes</taxon>
        <taxon>Siluridae</taxon>
        <taxon>Silurus</taxon>
    </lineage>
</organism>
<dbReference type="InterPro" id="IPR000725">
    <property type="entry name" value="Olfact_rcpt"/>
</dbReference>
<comment type="similarity">
    <text evidence="13">Belongs to the G-protein coupled receptor 1 family.</text>
</comment>
<evidence type="ECO:0000256" key="2">
    <source>
        <dbReference type="ARBA" id="ARBA00022475"/>
    </source>
</evidence>
<feature type="domain" description="G-protein coupled receptors family 1 profile" evidence="15">
    <location>
        <begin position="235"/>
        <end position="415"/>
    </location>
</feature>
<keyword evidence="11" id="KW-0325">Glycoprotein</keyword>
<dbReference type="PRINTS" id="PR00245">
    <property type="entry name" value="OLFACTORYR"/>
</dbReference>
<dbReference type="PROSITE" id="PS50262">
    <property type="entry name" value="G_PROTEIN_RECEP_F1_2"/>
    <property type="match status" value="3"/>
</dbReference>
<dbReference type="GO" id="GO:0004930">
    <property type="term" value="F:G protein-coupled receptor activity"/>
    <property type="evidence" value="ECO:0007669"/>
    <property type="project" value="UniProtKB-KW"/>
</dbReference>
<name>A0A8T0AXB5_SILME</name>
<dbReference type="SUPFAM" id="SSF81321">
    <property type="entry name" value="Family A G protein-coupled receptor-like"/>
    <property type="match status" value="3"/>
</dbReference>
<sequence length="780" mass="89791">MENISSITSFILDGYFIMDQQKPLFFFIFLLLYVAIFLLNSLLIAIIYSEKTLHNPMYIFVLNLSCNGIFGSTSLIPHLLFNLTTERHRISLTNCLIQIFCLHTYNIIELNILAFMSYDRYAAICYPLHYHAMMSTKKLQAFIIFAWVYPFATFLAYESFTIRLTFCAEIIDKTHCVNFELIKLSCTDITVHSIFGLVSQQLITSFILDGYFIMDQQKPLFFFIFLLLYVAIFLLNSLLIAIIYSEKTLHNPMYIFVLNLSCNGIFGSTSLIPHLLFNLTTERHRISLTNCLIQIFCLHTYNIIELNILAFMSYDRYAAICYPLHYHDMMSTKKLQAFIIFAWVYPFATFLVYESFTIRLTFCAEIIDKTHCVNFELMKLSCTDITVHSIFGLGLMAVYMIPQTIMILFSYAQILYVCLFSSKECKAKAIQTCTPHLLAVLNYFVGIFFEIIQSRFSSKHFPYVFRTFMSLYFMIHTEFYLIGFTSLNEYRKLLFIPFFIMFIFAVGTNVALVFVITRQRTLHSPMYMLICFIACVDICVPCCIIPRLLFSLVSGINVWPRELCLLQMFIVHYVCSFQSTILFGMAVDRYFAICLPLRYNDFMSFTNCIIATGIIVIRNTFIITAMVALVGTLRFCSSNVLYHVHCEHQLVVTLASPCEDTTKNYLAGLIGFCVPTIDCIGIAISYIAIFFVIFRSAAGESRSKAISTCTTHLIVISVTYFSSMVAFLAYRIPSGLTSDLRVLISLSYLLIPGICNPLVYGIRTKEIREQLIKLLRVNKV</sequence>
<evidence type="ECO:0000256" key="8">
    <source>
        <dbReference type="ARBA" id="ARBA00023136"/>
    </source>
</evidence>
<keyword evidence="10 13" id="KW-0675">Receptor</keyword>
<evidence type="ECO:0000256" key="5">
    <source>
        <dbReference type="ARBA" id="ARBA00022725"/>
    </source>
</evidence>
<dbReference type="EMBL" id="JABFDY010000015">
    <property type="protein sequence ID" value="KAF7697035.1"/>
    <property type="molecule type" value="Genomic_DNA"/>
</dbReference>
<keyword evidence="2" id="KW-1003">Cell membrane</keyword>
<evidence type="ECO:0000256" key="1">
    <source>
        <dbReference type="ARBA" id="ARBA00004651"/>
    </source>
</evidence>
<dbReference type="Gene3D" id="1.20.1070.10">
    <property type="entry name" value="Rhodopsin 7-helix transmembrane proteins"/>
    <property type="match status" value="3"/>
</dbReference>
<feature type="transmembrane region" description="Helical" evidence="14">
    <location>
        <begin position="742"/>
        <end position="762"/>
    </location>
</feature>
<keyword evidence="17" id="KW-1185">Reference proteome</keyword>
<keyword evidence="12 13" id="KW-0807">Transducer</keyword>
<dbReference type="PANTHER" id="PTHR26450:SF391">
    <property type="entry name" value="ODORANT RECEPTOR-RELATED"/>
    <property type="match status" value="1"/>
</dbReference>
<feature type="transmembrane region" description="Helical" evidence="14">
    <location>
        <begin position="527"/>
        <end position="549"/>
    </location>
</feature>
<dbReference type="GO" id="GO:0004984">
    <property type="term" value="F:olfactory receptor activity"/>
    <property type="evidence" value="ECO:0007669"/>
    <property type="project" value="InterPro"/>
</dbReference>
<feature type="non-terminal residue" evidence="16">
    <location>
        <position position="1"/>
    </location>
</feature>
<keyword evidence="6 14" id="KW-1133">Transmembrane helix</keyword>
<keyword evidence="4 13" id="KW-0812">Transmembrane</keyword>
<evidence type="ECO:0000256" key="3">
    <source>
        <dbReference type="ARBA" id="ARBA00022606"/>
    </source>
</evidence>
<protein>
    <recommendedName>
        <fullName evidence="15">G-protein coupled receptors family 1 profile domain-containing protein</fullName>
    </recommendedName>
</protein>
<feature type="transmembrane region" description="Helical" evidence="14">
    <location>
        <begin position="665"/>
        <end position="693"/>
    </location>
</feature>
<dbReference type="PROSITE" id="PS00237">
    <property type="entry name" value="G_PROTEIN_RECEP_F1_1"/>
    <property type="match status" value="1"/>
</dbReference>
<feature type="transmembrane region" description="Helical" evidence="14">
    <location>
        <begin position="139"/>
        <end position="157"/>
    </location>
</feature>
<feature type="domain" description="G-protein coupled receptors family 1 profile" evidence="15">
    <location>
        <begin position="39"/>
        <end position="233"/>
    </location>
</feature>
<dbReference type="FunFam" id="1.20.1070.10:FF:000024">
    <property type="entry name" value="Olfactory receptor"/>
    <property type="match status" value="3"/>
</dbReference>
<evidence type="ECO:0000256" key="4">
    <source>
        <dbReference type="ARBA" id="ARBA00022692"/>
    </source>
</evidence>
<dbReference type="InterPro" id="IPR050402">
    <property type="entry name" value="OR51/52/56-like"/>
</dbReference>
<dbReference type="InterPro" id="IPR000276">
    <property type="entry name" value="GPCR_Rhodpsn"/>
</dbReference>
<evidence type="ECO:0000256" key="11">
    <source>
        <dbReference type="ARBA" id="ARBA00023180"/>
    </source>
</evidence>
<comment type="caution">
    <text evidence="16">The sequence shown here is derived from an EMBL/GenBank/DDBJ whole genome shotgun (WGS) entry which is preliminary data.</text>
</comment>
<feature type="transmembrane region" description="Helical" evidence="14">
    <location>
        <begin position="494"/>
        <end position="515"/>
    </location>
</feature>
<evidence type="ECO:0000256" key="7">
    <source>
        <dbReference type="ARBA" id="ARBA00023040"/>
    </source>
</evidence>
<feature type="transmembrane region" description="Helical" evidence="14">
    <location>
        <begin position="608"/>
        <end position="631"/>
    </location>
</feature>
<feature type="transmembrane region" description="Helical" evidence="14">
    <location>
        <begin position="569"/>
        <end position="587"/>
    </location>
</feature>
<feature type="transmembrane region" description="Helical" evidence="14">
    <location>
        <begin position="463"/>
        <end position="482"/>
    </location>
</feature>
<feature type="transmembrane region" description="Helical" evidence="14">
    <location>
        <begin position="291"/>
        <end position="314"/>
    </location>
</feature>
<feature type="transmembrane region" description="Helical" evidence="14">
    <location>
        <begin position="334"/>
        <end position="353"/>
    </location>
</feature>
<evidence type="ECO:0000313" key="17">
    <source>
        <dbReference type="Proteomes" id="UP000606274"/>
    </source>
</evidence>
<gene>
    <name evidence="16" type="ORF">HF521_005453</name>
</gene>
<feature type="transmembrane region" description="Helical" evidence="14">
    <location>
        <begin position="705"/>
        <end position="730"/>
    </location>
</feature>
<evidence type="ECO:0000256" key="10">
    <source>
        <dbReference type="ARBA" id="ARBA00023170"/>
    </source>
</evidence>
<keyword evidence="3" id="KW-0716">Sensory transduction</keyword>
<keyword evidence="5" id="KW-0552">Olfaction</keyword>
<proteinExistence type="inferred from homology"/>